<dbReference type="InterPro" id="IPR037396">
    <property type="entry name" value="FMN_HAD"/>
</dbReference>
<dbReference type="PROSITE" id="PS00557">
    <property type="entry name" value="FMN_HYDROXY_ACID_DH_1"/>
    <property type="match status" value="1"/>
</dbReference>
<dbReference type="STRING" id="27342.A0A0H2SHE6"/>
<dbReference type="GO" id="GO:0016491">
    <property type="term" value="F:oxidoreductase activity"/>
    <property type="evidence" value="ECO:0007669"/>
    <property type="project" value="UniProtKB-KW"/>
</dbReference>
<keyword evidence="5" id="KW-0288">FMN</keyword>
<evidence type="ECO:0000313" key="7">
    <source>
        <dbReference type="EMBL" id="KLO16471.1"/>
    </source>
</evidence>
<reference evidence="7 8" key="1">
    <citation type="submission" date="2015-04" db="EMBL/GenBank/DDBJ databases">
        <title>Complete genome sequence of Schizopora paradoxa KUC8140, a cosmopolitan wood degrader in East Asia.</title>
        <authorList>
            <consortium name="DOE Joint Genome Institute"/>
            <person name="Min B."/>
            <person name="Park H."/>
            <person name="Jang Y."/>
            <person name="Kim J.-J."/>
            <person name="Kim K.H."/>
            <person name="Pangilinan J."/>
            <person name="Lipzen A."/>
            <person name="Riley R."/>
            <person name="Grigoriev I.V."/>
            <person name="Spatafora J.W."/>
            <person name="Choi I.-G."/>
        </authorList>
    </citation>
    <scope>NUCLEOTIDE SEQUENCE [LARGE SCALE GENOMIC DNA]</scope>
    <source>
        <strain evidence="7 8">KUC8140</strain>
    </source>
</reference>
<gene>
    <name evidence="7" type="ORF">SCHPADRAFT_848032</name>
</gene>
<keyword evidence="2" id="KW-0560">Oxidoreductase</keyword>
<dbReference type="PIRSF" id="PIRSF000138">
    <property type="entry name" value="Al-hdrx_acd_dh"/>
    <property type="match status" value="1"/>
</dbReference>
<dbReference type="InterPro" id="IPR000262">
    <property type="entry name" value="FMN-dep_DH"/>
</dbReference>
<accession>A0A0H2SHE6</accession>
<evidence type="ECO:0000256" key="1">
    <source>
        <dbReference type="ARBA" id="ARBA00001917"/>
    </source>
</evidence>
<feature type="domain" description="FMN hydroxy acid dehydrogenase" evidence="6">
    <location>
        <begin position="1"/>
        <end position="394"/>
    </location>
</feature>
<dbReference type="Proteomes" id="UP000053477">
    <property type="component" value="Unassembled WGS sequence"/>
</dbReference>
<dbReference type="InterPro" id="IPR008259">
    <property type="entry name" value="FMN_hydac_DH_AS"/>
</dbReference>
<sequence length="394" mass="43353">MKDYPGAFMYGHGSAGTGTTESANRAAFDKFRIVPRMMRTCTSRSTEVKLFGKRYASPLLLAPIGVQGIIHPDAELATARAARKVGVPMIMSTASSRSIEDVAEANGEGDRWFQLYWLKTPEVAISILNRAAQSGFTTLVVTLDTTTIGWRPHDLEKKYFPFGHGTGCAVGASDAAFMRLHGYSEIKHNMHVEYPYDPDELDRRAEEGDEDVKERMRFGNIWSREMNSGLFRTWDDIHFLREHWKGPIVAKGIQCVEDAETAMDYVDGIVVSNHGGRQIDGAIASLDALDEICASEKIRSAQKSGNFTVLFDSGIRTGSDIIKALALGAQAVLLLQLNIYSVGRPYMYGLTIAGEAGVEEQVRNILADFEITMGLCGFNGIQDLVGNRAALIRE</sequence>
<feature type="binding site" evidence="5">
    <location>
        <position position="272"/>
    </location>
    <ligand>
        <name>FMN</name>
        <dbReference type="ChEBI" id="CHEBI:58210"/>
    </ligand>
</feature>
<feature type="non-terminal residue" evidence="7">
    <location>
        <position position="394"/>
    </location>
</feature>
<feature type="binding site" evidence="5">
    <location>
        <begin position="312"/>
        <end position="316"/>
    </location>
    <ligand>
        <name>FMN</name>
        <dbReference type="ChEBI" id="CHEBI:58210"/>
    </ligand>
</feature>
<dbReference type="PANTHER" id="PTHR10578:SF86">
    <property type="entry name" value="DEPENDENT DEHYDROGENASE, PUTATIVE (AFU_ORTHOLOGUE AFUA_6G02720)-RELATED"/>
    <property type="match status" value="1"/>
</dbReference>
<feature type="binding site" evidence="5">
    <location>
        <position position="277"/>
    </location>
    <ligand>
        <name>glyoxylate</name>
        <dbReference type="ChEBI" id="CHEBI:36655"/>
    </ligand>
</feature>
<comment type="cofactor">
    <cofactor evidence="1">
        <name>FMN</name>
        <dbReference type="ChEBI" id="CHEBI:58210"/>
    </cofactor>
</comment>
<evidence type="ECO:0000256" key="2">
    <source>
        <dbReference type="ARBA" id="ARBA00023002"/>
    </source>
</evidence>
<dbReference type="EMBL" id="KQ085915">
    <property type="protein sequence ID" value="KLO16471.1"/>
    <property type="molecule type" value="Genomic_DNA"/>
</dbReference>
<dbReference type="InParanoid" id="A0A0H2SHE6"/>
<dbReference type="AlphaFoldDB" id="A0A0H2SHE6"/>
<feature type="binding site" evidence="5">
    <location>
        <begin position="63"/>
        <end position="65"/>
    </location>
    <ligand>
        <name>FMN</name>
        <dbReference type="ChEBI" id="CHEBI:58210"/>
    </ligand>
</feature>
<feature type="binding site" evidence="5">
    <location>
        <position position="92"/>
    </location>
    <ligand>
        <name>FMN</name>
        <dbReference type="ChEBI" id="CHEBI:58210"/>
    </ligand>
</feature>
<dbReference type="PROSITE" id="PS51349">
    <property type="entry name" value="FMN_HYDROXY_ACID_DH_2"/>
    <property type="match status" value="1"/>
</dbReference>
<organism evidence="7 8">
    <name type="scientific">Schizopora paradoxa</name>
    <dbReference type="NCBI Taxonomy" id="27342"/>
    <lineage>
        <taxon>Eukaryota</taxon>
        <taxon>Fungi</taxon>
        <taxon>Dikarya</taxon>
        <taxon>Basidiomycota</taxon>
        <taxon>Agaricomycotina</taxon>
        <taxon>Agaricomycetes</taxon>
        <taxon>Hymenochaetales</taxon>
        <taxon>Schizoporaceae</taxon>
        <taxon>Schizopora</taxon>
    </lineage>
</organism>
<feature type="binding site" evidence="5">
    <location>
        <position position="142"/>
    </location>
    <ligand>
        <name>FMN</name>
        <dbReference type="ChEBI" id="CHEBI:58210"/>
    </ligand>
</feature>
<dbReference type="InterPro" id="IPR013785">
    <property type="entry name" value="Aldolase_TIM"/>
</dbReference>
<feature type="binding site" evidence="5">
    <location>
        <position position="116"/>
    </location>
    <ligand>
        <name>glyoxylate</name>
        <dbReference type="ChEBI" id="CHEBI:36655"/>
    </ligand>
</feature>
<feature type="binding site" evidence="5">
    <location>
        <position position="251"/>
    </location>
    <ligand>
        <name>FMN</name>
        <dbReference type="ChEBI" id="CHEBI:58210"/>
    </ligand>
</feature>
<dbReference type="InterPro" id="IPR012133">
    <property type="entry name" value="Alpha-hydoxy_acid_DH_FMN"/>
</dbReference>
<evidence type="ECO:0000313" key="8">
    <source>
        <dbReference type="Proteomes" id="UP000053477"/>
    </source>
</evidence>
<evidence type="ECO:0000256" key="3">
    <source>
        <dbReference type="ARBA" id="ARBA00024042"/>
    </source>
</evidence>
<feature type="binding site" evidence="5">
    <location>
        <position position="114"/>
    </location>
    <ligand>
        <name>FMN</name>
        <dbReference type="ChEBI" id="CHEBI:58210"/>
    </ligand>
</feature>
<evidence type="ECO:0000259" key="6">
    <source>
        <dbReference type="PROSITE" id="PS51349"/>
    </source>
</evidence>
<feature type="binding site" evidence="5">
    <location>
        <position position="151"/>
    </location>
    <ligand>
        <name>glyoxylate</name>
        <dbReference type="ChEBI" id="CHEBI:36655"/>
    </ligand>
</feature>
<dbReference type="SUPFAM" id="SSF51395">
    <property type="entry name" value="FMN-linked oxidoreductases"/>
    <property type="match status" value="1"/>
</dbReference>
<dbReference type="OrthoDB" id="25826at2759"/>
<keyword evidence="5" id="KW-0285">Flavoprotein</keyword>
<proteinExistence type="inferred from homology"/>
<comment type="similarity">
    <text evidence="3">Belongs to the FMN-dependent alpha-hydroxy acid dehydrogenase family.</text>
</comment>
<feature type="binding site" evidence="5">
    <location>
        <position position="274"/>
    </location>
    <ligand>
        <name>glyoxylate</name>
        <dbReference type="ChEBI" id="CHEBI:36655"/>
    </ligand>
</feature>
<dbReference type="FunCoup" id="A0A0H2SHE6">
    <property type="interactions" value="92"/>
</dbReference>
<feature type="active site" description="Proton acceptor" evidence="4">
    <location>
        <position position="274"/>
    </location>
</feature>
<feature type="binding site" evidence="5">
    <location>
        <begin position="343"/>
        <end position="344"/>
    </location>
    <ligand>
        <name>FMN</name>
        <dbReference type="ChEBI" id="CHEBI:58210"/>
    </ligand>
</feature>
<dbReference type="Pfam" id="PF01070">
    <property type="entry name" value="FMN_dh"/>
    <property type="match status" value="1"/>
</dbReference>
<keyword evidence="8" id="KW-1185">Reference proteome</keyword>
<evidence type="ECO:0000256" key="4">
    <source>
        <dbReference type="PIRSR" id="PIRSR000138-1"/>
    </source>
</evidence>
<protein>
    <submittedName>
        <fullName evidence="7">FMN-dependent alpha-hydroxy acid dehydrogenase</fullName>
    </submittedName>
</protein>
<dbReference type="Gene3D" id="3.20.20.70">
    <property type="entry name" value="Aldolase class I"/>
    <property type="match status" value="1"/>
</dbReference>
<name>A0A0H2SHE6_9AGAM</name>
<feature type="binding site" evidence="5">
    <location>
        <position position="10"/>
    </location>
    <ligand>
        <name>glyoxylate</name>
        <dbReference type="ChEBI" id="CHEBI:36655"/>
    </ligand>
</feature>
<dbReference type="PANTHER" id="PTHR10578">
    <property type="entry name" value="S -2-HYDROXY-ACID OXIDASE-RELATED"/>
    <property type="match status" value="1"/>
</dbReference>
<evidence type="ECO:0000256" key="5">
    <source>
        <dbReference type="PIRSR" id="PIRSR000138-2"/>
    </source>
</evidence>
<dbReference type="GO" id="GO:0010181">
    <property type="term" value="F:FMN binding"/>
    <property type="evidence" value="ECO:0007669"/>
    <property type="project" value="InterPro"/>
</dbReference>